<reference evidence="12 13" key="1">
    <citation type="submission" date="2016-11" db="EMBL/GenBank/DDBJ databases">
        <authorList>
            <person name="Jaros S."/>
            <person name="Januszkiewicz K."/>
            <person name="Wedrychowicz H."/>
        </authorList>
    </citation>
    <scope>NUCLEOTIDE SEQUENCE [LARGE SCALE GENOMIC DNA]</scope>
    <source>
        <strain evidence="12 13">DSM 13106</strain>
    </source>
</reference>
<dbReference type="InterPro" id="IPR016152">
    <property type="entry name" value="PTrfase/Anion_transptr"/>
</dbReference>
<comment type="function">
    <text evidence="8">The phosphoenolpyruvate-dependent sugar phosphotransferase system (sugar PTS), a major carbohydrate active transport system, catalyzes the phosphorylation of incoming sugar substrates concomitantly with their translocation across the cell membrane. The enzyme II UlaABC PTS system is involved in ascorbate transport.</text>
</comment>
<dbReference type="Proteomes" id="UP000184389">
    <property type="component" value="Unassembled WGS sequence"/>
</dbReference>
<dbReference type="PROSITE" id="PS51094">
    <property type="entry name" value="PTS_EIIA_TYPE_2"/>
    <property type="match status" value="1"/>
</dbReference>
<evidence type="ECO:0000256" key="9">
    <source>
        <dbReference type="ARBA" id="ARBA00041175"/>
    </source>
</evidence>
<keyword evidence="6" id="KW-0598">Phosphotransferase system</keyword>
<evidence type="ECO:0000256" key="7">
    <source>
        <dbReference type="ARBA" id="ARBA00022777"/>
    </source>
</evidence>
<keyword evidence="13" id="KW-1185">Reference proteome</keyword>
<dbReference type="RefSeq" id="WP_072743465.1">
    <property type="nucleotide sequence ID" value="NZ_FQXR01000004.1"/>
</dbReference>
<dbReference type="Pfam" id="PF00359">
    <property type="entry name" value="PTS_EIIA_2"/>
    <property type="match status" value="1"/>
</dbReference>
<dbReference type="PANTHER" id="PTHR36203">
    <property type="entry name" value="ASCORBATE-SPECIFIC PTS SYSTEM EIIA COMPONENT"/>
    <property type="match status" value="1"/>
</dbReference>
<keyword evidence="2" id="KW-0813">Transport</keyword>
<evidence type="ECO:0000313" key="12">
    <source>
        <dbReference type="EMBL" id="SHH72586.1"/>
    </source>
</evidence>
<keyword evidence="3" id="KW-0963">Cytoplasm</keyword>
<dbReference type="STRING" id="1123281.SAMN02745180_00836"/>
<sequence length="154" mass="17144">MLLDLLNEETIKICSEAKDWKEAGKIAGQPLIDTDKIEGKYVDAMIESVEKYGPYIVIAPGIALFHGRPEDGVKSMCMSLAVFKEGVIFNVDDKDPVKLVFVLGASDNESHLKVLSEAMILLQDNDVIDRIISSDKVDEIVEIIKNKLMFDKES</sequence>
<dbReference type="CDD" id="cd00211">
    <property type="entry name" value="PTS_IIA_fru"/>
    <property type="match status" value="1"/>
</dbReference>
<keyword evidence="5 12" id="KW-0808">Transferase</keyword>
<keyword evidence="4" id="KW-0597">Phosphoprotein</keyword>
<dbReference type="AlphaFoldDB" id="A0A1M5VBL7"/>
<organism evidence="12 13">
    <name type="scientific">Sporanaerobacter acetigenes DSM 13106</name>
    <dbReference type="NCBI Taxonomy" id="1123281"/>
    <lineage>
        <taxon>Bacteria</taxon>
        <taxon>Bacillati</taxon>
        <taxon>Bacillota</taxon>
        <taxon>Tissierellia</taxon>
        <taxon>Tissierellales</taxon>
        <taxon>Sporanaerobacteraceae</taxon>
        <taxon>Sporanaerobacter</taxon>
    </lineage>
</organism>
<dbReference type="InterPro" id="IPR051351">
    <property type="entry name" value="Ascorbate-PTS_EIIA_comp"/>
</dbReference>
<protein>
    <recommendedName>
        <fullName evidence="9">Ascorbate-specific PTS system EIIA component</fullName>
    </recommendedName>
    <alternativeName>
        <fullName evidence="10">Ascorbate-specific phosphotransferase enzyme IIA component</fullName>
    </alternativeName>
</protein>
<name>A0A1M5VBL7_9FIRM</name>
<accession>A0A1M5VBL7</accession>
<dbReference type="PANTHER" id="PTHR36203:SF1">
    <property type="entry name" value="ASCORBATE-SPECIFIC PTS SYSTEM EIIA COMPONENT"/>
    <property type="match status" value="1"/>
</dbReference>
<dbReference type="GO" id="GO:0009401">
    <property type="term" value="P:phosphoenolpyruvate-dependent sugar phosphotransferase system"/>
    <property type="evidence" value="ECO:0007669"/>
    <property type="project" value="UniProtKB-KW"/>
</dbReference>
<proteinExistence type="predicted"/>
<evidence type="ECO:0000256" key="3">
    <source>
        <dbReference type="ARBA" id="ARBA00022490"/>
    </source>
</evidence>
<gene>
    <name evidence="12" type="ORF">SAMN02745180_00836</name>
</gene>
<dbReference type="SUPFAM" id="SSF55804">
    <property type="entry name" value="Phoshotransferase/anion transport protein"/>
    <property type="match status" value="1"/>
</dbReference>
<evidence type="ECO:0000256" key="1">
    <source>
        <dbReference type="ARBA" id="ARBA00004496"/>
    </source>
</evidence>
<comment type="subcellular location">
    <subcellularLocation>
        <location evidence="1">Cytoplasm</location>
    </subcellularLocation>
</comment>
<dbReference type="GO" id="GO:0016301">
    <property type="term" value="F:kinase activity"/>
    <property type="evidence" value="ECO:0007669"/>
    <property type="project" value="UniProtKB-KW"/>
</dbReference>
<dbReference type="InterPro" id="IPR002178">
    <property type="entry name" value="PTS_EIIA_type-2_dom"/>
</dbReference>
<dbReference type="GO" id="GO:0005737">
    <property type="term" value="C:cytoplasm"/>
    <property type="evidence" value="ECO:0007669"/>
    <property type="project" value="UniProtKB-SubCell"/>
</dbReference>
<evidence type="ECO:0000313" key="13">
    <source>
        <dbReference type="Proteomes" id="UP000184389"/>
    </source>
</evidence>
<evidence type="ECO:0000256" key="10">
    <source>
        <dbReference type="ARBA" id="ARBA00042072"/>
    </source>
</evidence>
<dbReference type="EMBL" id="FQXR01000004">
    <property type="protein sequence ID" value="SHH72586.1"/>
    <property type="molecule type" value="Genomic_DNA"/>
</dbReference>
<evidence type="ECO:0000256" key="4">
    <source>
        <dbReference type="ARBA" id="ARBA00022553"/>
    </source>
</evidence>
<feature type="domain" description="PTS EIIA type-2" evidence="11">
    <location>
        <begin position="4"/>
        <end position="147"/>
    </location>
</feature>
<evidence type="ECO:0000256" key="2">
    <source>
        <dbReference type="ARBA" id="ARBA00022448"/>
    </source>
</evidence>
<keyword evidence="7" id="KW-0418">Kinase</keyword>
<dbReference type="Gene3D" id="3.40.930.10">
    <property type="entry name" value="Mannitol-specific EII, Chain A"/>
    <property type="match status" value="1"/>
</dbReference>
<evidence type="ECO:0000256" key="5">
    <source>
        <dbReference type="ARBA" id="ARBA00022679"/>
    </source>
</evidence>
<evidence type="ECO:0000256" key="6">
    <source>
        <dbReference type="ARBA" id="ARBA00022683"/>
    </source>
</evidence>
<evidence type="ECO:0000259" key="11">
    <source>
        <dbReference type="PROSITE" id="PS51094"/>
    </source>
</evidence>
<evidence type="ECO:0000256" key="8">
    <source>
        <dbReference type="ARBA" id="ARBA00037387"/>
    </source>
</evidence>
<dbReference type="OrthoDB" id="369398at2"/>